<keyword evidence="2" id="KW-1185">Reference proteome</keyword>
<dbReference type="AlphaFoldDB" id="A0A938XT81"/>
<comment type="caution">
    <text evidence="1">The sequence shown here is derived from an EMBL/GenBank/DDBJ whole genome shotgun (WGS) entry which is preliminary data.</text>
</comment>
<evidence type="ECO:0000313" key="2">
    <source>
        <dbReference type="Proteomes" id="UP000774000"/>
    </source>
</evidence>
<gene>
    <name evidence="1" type="ORF">JOC47_002177</name>
</gene>
<dbReference type="Proteomes" id="UP000774000">
    <property type="component" value="Unassembled WGS sequence"/>
</dbReference>
<dbReference type="EMBL" id="JAFBDQ010000011">
    <property type="protein sequence ID" value="MBM7557311.1"/>
    <property type="molecule type" value="Genomic_DNA"/>
</dbReference>
<evidence type="ECO:0000313" key="1">
    <source>
        <dbReference type="EMBL" id="MBM7557311.1"/>
    </source>
</evidence>
<organism evidence="1 2">
    <name type="scientific">Halanaerobacter jeridensis</name>
    <dbReference type="NCBI Taxonomy" id="706427"/>
    <lineage>
        <taxon>Bacteria</taxon>
        <taxon>Bacillati</taxon>
        <taxon>Bacillota</taxon>
        <taxon>Clostridia</taxon>
        <taxon>Halanaerobiales</taxon>
        <taxon>Halobacteroidaceae</taxon>
        <taxon>Halanaerobacter</taxon>
    </lineage>
</organism>
<accession>A0A938XT81</accession>
<name>A0A938XT81_9FIRM</name>
<reference evidence="1" key="1">
    <citation type="submission" date="2021-01" db="EMBL/GenBank/DDBJ databases">
        <title>Genomic Encyclopedia of Type Strains, Phase IV (KMG-IV): sequencing the most valuable type-strain genomes for metagenomic binning, comparative biology and taxonomic classification.</title>
        <authorList>
            <person name="Goeker M."/>
        </authorList>
    </citation>
    <scope>NUCLEOTIDE SEQUENCE</scope>
    <source>
        <strain evidence="1">DSM 23230</strain>
    </source>
</reference>
<proteinExistence type="predicted"/>
<sequence>MLYVVTWHCQVTSCKVKAVTSKKETNKEVKRKKYKNIILFQD</sequence>
<protein>
    <submittedName>
        <fullName evidence="1">Uncharacterized protein</fullName>
    </submittedName>
</protein>